<dbReference type="PROSITE" id="PS50928">
    <property type="entry name" value="ABC_TM1"/>
    <property type="match status" value="1"/>
</dbReference>
<evidence type="ECO:0000259" key="8">
    <source>
        <dbReference type="PROSITE" id="PS50928"/>
    </source>
</evidence>
<dbReference type="CDD" id="cd06261">
    <property type="entry name" value="TM_PBP2"/>
    <property type="match status" value="1"/>
</dbReference>
<feature type="transmembrane region" description="Helical" evidence="7">
    <location>
        <begin position="107"/>
        <end position="128"/>
    </location>
</feature>
<keyword evidence="2 7" id="KW-0813">Transport</keyword>
<keyword evidence="3" id="KW-1003">Cell membrane</keyword>
<evidence type="ECO:0000256" key="4">
    <source>
        <dbReference type="ARBA" id="ARBA00022692"/>
    </source>
</evidence>
<dbReference type="Proteomes" id="UP000812844">
    <property type="component" value="Unassembled WGS sequence"/>
</dbReference>
<keyword evidence="10" id="KW-1185">Reference proteome</keyword>
<feature type="transmembrane region" description="Helical" evidence="7">
    <location>
        <begin position="72"/>
        <end position="95"/>
    </location>
</feature>
<keyword evidence="5 7" id="KW-1133">Transmembrane helix</keyword>
<proteinExistence type="inferred from homology"/>
<protein>
    <submittedName>
        <fullName evidence="9">Carbohydrate ABC transporter permease</fullName>
    </submittedName>
</protein>
<keyword evidence="6 7" id="KW-0472">Membrane</keyword>
<feature type="transmembrane region" description="Helical" evidence="7">
    <location>
        <begin position="241"/>
        <end position="261"/>
    </location>
</feature>
<evidence type="ECO:0000256" key="2">
    <source>
        <dbReference type="ARBA" id="ARBA00022448"/>
    </source>
</evidence>
<evidence type="ECO:0000256" key="1">
    <source>
        <dbReference type="ARBA" id="ARBA00004651"/>
    </source>
</evidence>
<accession>A0ABS6W6J4</accession>
<comment type="caution">
    <text evidence="9">The sequence shown here is derived from an EMBL/GenBank/DDBJ whole genome shotgun (WGS) entry which is preliminary data.</text>
</comment>
<keyword evidence="4 7" id="KW-0812">Transmembrane</keyword>
<dbReference type="PANTHER" id="PTHR43744">
    <property type="entry name" value="ABC TRANSPORTER PERMEASE PROTEIN MG189-RELATED-RELATED"/>
    <property type="match status" value="1"/>
</dbReference>
<feature type="domain" description="ABC transmembrane type-1" evidence="8">
    <location>
        <begin position="72"/>
        <end position="262"/>
    </location>
</feature>
<name>A0ABS6W6J4_9BIFI</name>
<dbReference type="InterPro" id="IPR000515">
    <property type="entry name" value="MetI-like"/>
</dbReference>
<dbReference type="RefSeq" id="WP_219079983.1">
    <property type="nucleotide sequence ID" value="NZ_JAHBBD010000002.1"/>
</dbReference>
<evidence type="ECO:0000313" key="10">
    <source>
        <dbReference type="Proteomes" id="UP000812844"/>
    </source>
</evidence>
<gene>
    <name evidence="9" type="ORF">KIH73_01690</name>
</gene>
<sequence>MTFSARARIAYWVRTVVILALAAVCAIPLWYVLISTFKSGVEMYSDPLGLPKHWVFGNYAKAFDELPIVRSFFNTLFVTVFGVVFQVAIGSLAAYGMIIRNSRFTALVGAVLMIAFVIPSQATLIPLYRMEAATGLVNTLPGLVVLYLGGAVFCYFLIVGYMRSLPYELIEAARIDGASSLRIYWTIVLPLIRPILTTVVVFQTLSTWNDFMNPNVFISSTEKKTIVLQVYNAVGQFATDWTVFMTITVIALVPVFVFFVLCQRWIVSGLVAGSVKG</sequence>
<feature type="transmembrane region" description="Helical" evidence="7">
    <location>
        <begin position="12"/>
        <end position="33"/>
    </location>
</feature>
<evidence type="ECO:0000256" key="6">
    <source>
        <dbReference type="ARBA" id="ARBA00023136"/>
    </source>
</evidence>
<evidence type="ECO:0000256" key="5">
    <source>
        <dbReference type="ARBA" id="ARBA00022989"/>
    </source>
</evidence>
<dbReference type="EMBL" id="JAHBBD010000002">
    <property type="protein sequence ID" value="MBW3082105.1"/>
    <property type="molecule type" value="Genomic_DNA"/>
</dbReference>
<evidence type="ECO:0000256" key="7">
    <source>
        <dbReference type="RuleBase" id="RU363032"/>
    </source>
</evidence>
<reference evidence="9 10" key="1">
    <citation type="submission" date="2021-05" db="EMBL/GenBank/DDBJ databases">
        <title>Phylogenetic classification of ten novel species belonging to the genus Bifidobacterium comprising B. colchicus sp. nov., B. abeli sp. nov., B. bicoloris sp. nov., B. guerezis sp. nov., B. rosaliae sp. nov., B. santillanensis sp. nov., B. argentati sp. nov., B. amazzoni sp. nov., B. pluviali sp. nov., and B. pinnaculum sp. nov.</title>
        <authorList>
            <person name="Lugli G.A."/>
            <person name="Ruiz Garcia L."/>
            <person name="Margolles A."/>
            <person name="Ventura M."/>
        </authorList>
    </citation>
    <scope>NUCLEOTIDE SEQUENCE [LARGE SCALE GENOMIC DNA]</scope>
    <source>
        <strain evidence="9 10">6T3</strain>
    </source>
</reference>
<evidence type="ECO:0000313" key="9">
    <source>
        <dbReference type="EMBL" id="MBW3082105.1"/>
    </source>
</evidence>
<feature type="transmembrane region" description="Helical" evidence="7">
    <location>
        <begin position="140"/>
        <end position="162"/>
    </location>
</feature>
<feature type="transmembrane region" description="Helical" evidence="7">
    <location>
        <begin position="183"/>
        <end position="205"/>
    </location>
</feature>
<organism evidence="9 10">
    <name type="scientific">Bifidobacterium phasiani</name>
    <dbReference type="NCBI Taxonomy" id="2834431"/>
    <lineage>
        <taxon>Bacteria</taxon>
        <taxon>Bacillati</taxon>
        <taxon>Actinomycetota</taxon>
        <taxon>Actinomycetes</taxon>
        <taxon>Bifidobacteriales</taxon>
        <taxon>Bifidobacteriaceae</taxon>
        <taxon>Bifidobacterium</taxon>
    </lineage>
</organism>
<dbReference type="Pfam" id="PF00528">
    <property type="entry name" value="BPD_transp_1"/>
    <property type="match status" value="1"/>
</dbReference>
<dbReference type="PANTHER" id="PTHR43744:SF3">
    <property type="entry name" value="LACTOSE TRANSPORT SYSTEM PERMEASE PROTEIN LACG"/>
    <property type="match status" value="1"/>
</dbReference>
<evidence type="ECO:0000256" key="3">
    <source>
        <dbReference type="ARBA" id="ARBA00022475"/>
    </source>
</evidence>
<comment type="similarity">
    <text evidence="7">Belongs to the binding-protein-dependent transport system permease family.</text>
</comment>
<comment type="subcellular location">
    <subcellularLocation>
        <location evidence="1 7">Cell membrane</location>
        <topology evidence="1 7">Multi-pass membrane protein</topology>
    </subcellularLocation>
</comment>